<evidence type="ECO:0008006" key="3">
    <source>
        <dbReference type="Google" id="ProtNLM"/>
    </source>
</evidence>
<reference evidence="1" key="3">
    <citation type="submission" date="2025-09" db="UniProtKB">
        <authorList>
            <consortium name="Ensembl"/>
        </authorList>
    </citation>
    <scope>IDENTIFICATION</scope>
</reference>
<reference evidence="2" key="1">
    <citation type="submission" date="2011-08" db="EMBL/GenBank/DDBJ databases">
        <title>The draft genome of Latimeria chalumnae.</title>
        <authorList>
            <person name="Di Palma F."/>
            <person name="Alfoldi J."/>
            <person name="Johnson J."/>
            <person name="Berlin A."/>
            <person name="Gnerre S."/>
            <person name="Jaffe D."/>
            <person name="MacCallum I."/>
            <person name="Young S."/>
            <person name="Walker B.J."/>
            <person name="Lander E."/>
            <person name="Lindblad-Toh K."/>
        </authorList>
    </citation>
    <scope>NUCLEOTIDE SEQUENCE [LARGE SCALE GENOMIC DNA]</scope>
    <source>
        <strain evidence="2">Wild caught</strain>
    </source>
</reference>
<dbReference type="HOGENOM" id="CLU_000680_9_1_1"/>
<name>H3A336_LATCH</name>
<dbReference type="Bgee" id="ENSLACG00000003612">
    <property type="expression patterns" value="Expressed in muscle tissue and 4 other cell types or tissues"/>
</dbReference>
<proteinExistence type="predicted"/>
<sequence>MYRLIWTEIEGSLTQNTKIDCYLTQHTKEIRINPILDNARKIWESMYRREQKSSHVVMEASLWNNLQVRIDNNLFKWGKWVNKGYYRIGDLFNEGKLLEFKKMQNKYQLTNEEWYRYIQLRSCLTKVPGIGISTQEKAQFMQVLEQIKGTAHIASKIYNFLINGFTLGVKTLQNIWCSDLNMELDEEEWLTLMRGMYKPLREAKLRLMQFKIINKIYWTPAKMHIVKLRSTKTCWNCDREDGDLIHMFWNCNQVKVFWKKVLKFCSKVLDREVPVDESLCLLHKNPWDIESDTHKDNFLWLILAIATAKRVICRHWKDKSGPNFTEWQKTLVEVAEYERTIYKLRDKLSTYEEIWEPFLSHLEGSVQQINGNED</sequence>
<dbReference type="Proteomes" id="UP000008672">
    <property type="component" value="Unassembled WGS sequence"/>
</dbReference>
<reference evidence="1" key="2">
    <citation type="submission" date="2025-08" db="UniProtKB">
        <authorList>
            <consortium name="Ensembl"/>
        </authorList>
    </citation>
    <scope>IDENTIFICATION</scope>
</reference>
<accession>H3A336</accession>
<dbReference type="Ensembl" id="ENSLACT00000004093.1">
    <property type="protein sequence ID" value="ENSLACP00000004057.1"/>
    <property type="gene ID" value="ENSLACG00000003612.1"/>
</dbReference>
<evidence type="ECO:0000313" key="2">
    <source>
        <dbReference type="Proteomes" id="UP000008672"/>
    </source>
</evidence>
<protein>
    <recommendedName>
        <fullName evidence="3">Reverse transcriptase zinc-binding domain-containing protein</fullName>
    </recommendedName>
</protein>
<evidence type="ECO:0000313" key="1">
    <source>
        <dbReference type="Ensembl" id="ENSLACP00000004057.1"/>
    </source>
</evidence>
<dbReference type="GeneTree" id="ENSGT01030000235030"/>
<dbReference type="eggNOG" id="ENOG502S9XJ">
    <property type="taxonomic scope" value="Eukaryota"/>
</dbReference>
<dbReference type="InParanoid" id="H3A336"/>
<dbReference type="STRING" id="7897.ENSLACP00000004057"/>
<keyword evidence="2" id="KW-1185">Reference proteome</keyword>
<dbReference type="OMA" id="GHTINFA"/>
<dbReference type="AlphaFoldDB" id="H3A336"/>
<dbReference type="EMBL" id="AFYH01175663">
    <property type="status" value="NOT_ANNOTATED_CDS"/>
    <property type="molecule type" value="Genomic_DNA"/>
</dbReference>
<organism evidence="1 2">
    <name type="scientific">Latimeria chalumnae</name>
    <name type="common">Coelacanth</name>
    <dbReference type="NCBI Taxonomy" id="7897"/>
    <lineage>
        <taxon>Eukaryota</taxon>
        <taxon>Metazoa</taxon>
        <taxon>Chordata</taxon>
        <taxon>Craniata</taxon>
        <taxon>Vertebrata</taxon>
        <taxon>Euteleostomi</taxon>
        <taxon>Coelacanthiformes</taxon>
        <taxon>Coelacanthidae</taxon>
        <taxon>Latimeria</taxon>
    </lineage>
</organism>